<dbReference type="AlphaFoldDB" id="A0A0H5Q9J5"/>
<dbReference type="EMBL" id="LN854323">
    <property type="protein sequence ID" value="CRY98059.1"/>
    <property type="molecule type" value="Genomic_DNA"/>
</dbReference>
<accession>A0A0H5Q9J5</accession>
<organism evidence="1">
    <name type="scientific">uncultured prokaryote</name>
    <dbReference type="NCBI Taxonomy" id="198431"/>
    <lineage>
        <taxon>unclassified sequences</taxon>
        <taxon>environmental samples</taxon>
    </lineage>
</organism>
<protein>
    <submittedName>
        <fullName evidence="1">Uncharacterized protein</fullName>
    </submittedName>
</protein>
<reference evidence="1" key="2">
    <citation type="submission" date="2015-07" db="EMBL/GenBank/DDBJ databases">
        <title>Plasmids, circular viruses and viroids from rat gut.</title>
        <authorList>
            <person name="Jorgensen T.J."/>
            <person name="Hansen M.A."/>
            <person name="Xu Z."/>
            <person name="Tabak M.A."/>
            <person name="Sorensen S.J."/>
            <person name="Hansen L.H."/>
        </authorList>
    </citation>
    <scope>NUCLEOTIDE SEQUENCE</scope>
    <source>
        <strain evidence="1">RGRH1824</strain>
    </source>
</reference>
<name>A0A0H5Q9J5_9ZZZZ</name>
<proteinExistence type="predicted"/>
<sequence>MIEKLNLYNDLRKIQTLLNCMEGSMIRATKDNMNDAALESFDLLYLLLDHVGRMVDKAGSQEPDGKEGAA</sequence>
<reference evidence="1" key="1">
    <citation type="submission" date="2015-06" db="EMBL/GenBank/DDBJ databases">
        <authorList>
            <person name="Joergensen T."/>
        </authorList>
    </citation>
    <scope>NUCLEOTIDE SEQUENCE</scope>
    <source>
        <strain evidence="1">RGRH1824</strain>
    </source>
</reference>
<evidence type="ECO:0000313" key="1">
    <source>
        <dbReference type="EMBL" id="CRY98059.1"/>
    </source>
</evidence>